<dbReference type="InterPro" id="IPR023606">
    <property type="entry name" value="CoA-Trfase_III_dom_1_sf"/>
</dbReference>
<keyword evidence="2" id="KW-1185">Reference proteome</keyword>
<dbReference type="InterPro" id="IPR003673">
    <property type="entry name" value="CoA-Trfase_fam_III"/>
</dbReference>
<dbReference type="Gene3D" id="3.40.50.10540">
    <property type="entry name" value="Crotonobetainyl-coa:carnitine coa-transferase, domain 1"/>
    <property type="match status" value="1"/>
</dbReference>
<dbReference type="GO" id="GO:0016740">
    <property type="term" value="F:transferase activity"/>
    <property type="evidence" value="ECO:0007669"/>
    <property type="project" value="UniProtKB-KW"/>
</dbReference>
<dbReference type="InterPro" id="IPR044855">
    <property type="entry name" value="CoA-Trfase_III_dom3_sf"/>
</dbReference>
<accession>A0A4P8IPZ4</accession>
<gene>
    <name evidence="1" type="ORF">FAZ95_15025</name>
</gene>
<dbReference type="PANTHER" id="PTHR48228">
    <property type="entry name" value="SUCCINYL-COA--D-CITRAMALATE COA-TRANSFERASE"/>
    <property type="match status" value="1"/>
</dbReference>
<sequence length="375" mass="39935">MASGPLQGLKVIEFAGIGPGPFCGMLLSDMGADILRIERKGADAGRDPRVEIDRRGRSSVSLDLKRPESVAACLALCEKADVLFEGYRPGVMERLGLGPDAALERNPRIVYGRMTGWGQHGPYAPRAGHDINYIAITGALHAIGTKGKPVPPLNLVGDYGGGAMMLAVGLLSAVLHARATGQGQVVDASISDGTSYLTAIFYRLRALGQWQEERAANLLDGGAPFYDTYRCADGRFVAIGAIEPQFYALLLEKMGLAGKLRHDQMDRAAWPAMKATFAEVFASKTRDQWVEIMGDADTCFAPVLTAQEAAHDPHNIARSTFVEIDGIRQPAPAPRFSHTPGAIQASGTGAAVREVLQSWGLSASHVGELVDAAEA</sequence>
<dbReference type="Gene3D" id="3.30.1540.10">
    <property type="entry name" value="formyl-coa transferase, domain 3"/>
    <property type="match status" value="1"/>
</dbReference>
<evidence type="ECO:0000313" key="2">
    <source>
        <dbReference type="Proteomes" id="UP000298656"/>
    </source>
</evidence>
<protein>
    <submittedName>
        <fullName evidence="1">CoA transferase</fullName>
    </submittedName>
</protein>
<dbReference type="Proteomes" id="UP000298656">
    <property type="component" value="Chromosome 1"/>
</dbReference>
<dbReference type="SUPFAM" id="SSF89796">
    <property type="entry name" value="CoA-transferase family III (CaiB/BaiF)"/>
    <property type="match status" value="1"/>
</dbReference>
<evidence type="ECO:0000313" key="1">
    <source>
        <dbReference type="EMBL" id="QCP50366.1"/>
    </source>
</evidence>
<dbReference type="OrthoDB" id="5294844at2"/>
<dbReference type="KEGG" id="tvl:FAZ95_15025"/>
<organism evidence="1 2">
    <name type="scientific">Trinickia violacea</name>
    <dbReference type="NCBI Taxonomy" id="2571746"/>
    <lineage>
        <taxon>Bacteria</taxon>
        <taxon>Pseudomonadati</taxon>
        <taxon>Pseudomonadota</taxon>
        <taxon>Betaproteobacteria</taxon>
        <taxon>Burkholderiales</taxon>
        <taxon>Burkholderiaceae</taxon>
        <taxon>Trinickia</taxon>
    </lineage>
</organism>
<proteinExistence type="predicted"/>
<dbReference type="AlphaFoldDB" id="A0A4P8IPZ4"/>
<name>A0A4P8IPZ4_9BURK</name>
<dbReference type="EMBL" id="CP040077">
    <property type="protein sequence ID" value="QCP50366.1"/>
    <property type="molecule type" value="Genomic_DNA"/>
</dbReference>
<keyword evidence="1" id="KW-0808">Transferase</keyword>
<reference evidence="1 2" key="1">
    <citation type="submission" date="2019-05" db="EMBL/GenBank/DDBJ databases">
        <title>Burkholderia sp. DHOD12, isolated from subtropical forest soil.</title>
        <authorList>
            <person name="Gao Z.-H."/>
            <person name="Qiu L.-H."/>
        </authorList>
    </citation>
    <scope>NUCLEOTIDE SEQUENCE [LARGE SCALE GENOMIC DNA]</scope>
    <source>
        <strain evidence="1 2">DHOD12</strain>
    </source>
</reference>
<dbReference type="Pfam" id="PF02515">
    <property type="entry name" value="CoA_transf_3"/>
    <property type="match status" value="1"/>
</dbReference>
<dbReference type="PANTHER" id="PTHR48228:SF5">
    <property type="entry name" value="ALPHA-METHYLACYL-COA RACEMASE"/>
    <property type="match status" value="1"/>
</dbReference>
<dbReference type="InterPro" id="IPR050509">
    <property type="entry name" value="CoA-transferase_III"/>
</dbReference>